<reference evidence="2" key="2">
    <citation type="submission" date="2021-10" db="EMBL/GenBank/DDBJ databases">
        <title>Phylogenomics reveals ancestral predisposition of the termite-cultivated fungus Termitomyces towards a domesticated lifestyle.</title>
        <authorList>
            <person name="Auxier B."/>
            <person name="Grum-Grzhimaylo A."/>
            <person name="Cardenas M.E."/>
            <person name="Lodge J.D."/>
            <person name="Laessoe T."/>
            <person name="Pedersen O."/>
            <person name="Smith M.E."/>
            <person name="Kuyper T.W."/>
            <person name="Franco-Molano E.A."/>
            <person name="Baroni T.J."/>
            <person name="Aanen D.K."/>
        </authorList>
    </citation>
    <scope>NUCLEOTIDE SEQUENCE</scope>
    <source>
        <strain evidence="2">D49</strain>
    </source>
</reference>
<feature type="region of interest" description="Disordered" evidence="1">
    <location>
        <begin position="11"/>
        <end position="91"/>
    </location>
</feature>
<feature type="compositionally biased region" description="Acidic residues" evidence="1">
    <location>
        <begin position="49"/>
        <end position="85"/>
    </location>
</feature>
<evidence type="ECO:0000256" key="1">
    <source>
        <dbReference type="SAM" id="MobiDB-lite"/>
    </source>
</evidence>
<name>A0A9P7FUL4_9AGAR</name>
<dbReference type="AlphaFoldDB" id="A0A9P7FUL4"/>
<accession>A0A9P7FUL4</accession>
<sequence length="91" mass="10090">MYFRYIGYGIGHITPVPSDDAPEHENPDDTHDDDEMDIYTAPAAVTLGGDDEGDGDDEDDDDDEDDEDKLDEDEDVFDDDDDDPDVGYVGL</sequence>
<keyword evidence="3" id="KW-1185">Reference proteome</keyword>
<protein>
    <submittedName>
        <fullName evidence="2">Uncharacterized protein</fullName>
    </submittedName>
</protein>
<dbReference type="Proteomes" id="UP000717328">
    <property type="component" value="Unassembled WGS sequence"/>
</dbReference>
<organism evidence="2 3">
    <name type="scientific">Sphagnurus paluster</name>
    <dbReference type="NCBI Taxonomy" id="117069"/>
    <lineage>
        <taxon>Eukaryota</taxon>
        <taxon>Fungi</taxon>
        <taxon>Dikarya</taxon>
        <taxon>Basidiomycota</taxon>
        <taxon>Agaricomycotina</taxon>
        <taxon>Agaricomycetes</taxon>
        <taxon>Agaricomycetidae</taxon>
        <taxon>Agaricales</taxon>
        <taxon>Tricholomatineae</taxon>
        <taxon>Lyophyllaceae</taxon>
        <taxon>Sphagnurus</taxon>
    </lineage>
</organism>
<dbReference type="EMBL" id="JABCKI010006056">
    <property type="protein sequence ID" value="KAG5635605.1"/>
    <property type="molecule type" value="Genomic_DNA"/>
</dbReference>
<evidence type="ECO:0000313" key="2">
    <source>
        <dbReference type="EMBL" id="KAG5635605.1"/>
    </source>
</evidence>
<proteinExistence type="predicted"/>
<reference evidence="2" key="1">
    <citation type="submission" date="2021-02" db="EMBL/GenBank/DDBJ databases">
        <authorList>
            <person name="Nieuwenhuis M."/>
            <person name="Van De Peppel L.J.J."/>
        </authorList>
    </citation>
    <scope>NUCLEOTIDE SEQUENCE</scope>
    <source>
        <strain evidence="2">D49</strain>
    </source>
</reference>
<comment type="caution">
    <text evidence="2">The sequence shown here is derived from an EMBL/GenBank/DDBJ whole genome shotgun (WGS) entry which is preliminary data.</text>
</comment>
<evidence type="ECO:0000313" key="3">
    <source>
        <dbReference type="Proteomes" id="UP000717328"/>
    </source>
</evidence>
<gene>
    <name evidence="2" type="ORF">H0H81_010659</name>
</gene>